<sequence>MSNRARRQHSLSGLRDRCTKLRRVLCAVSAPLATEEEAAAAFPGGANNPLTGHDAWIECYAQLTAFGERRTMREAGREQARERIAEVVARSSARQPRPVALSIGDDYLVHPKAPYALAWLDTIDRIAAPLASHALSLVSLLESTDADDVAASRWAPLVHSKAMRTWAWILLSEGAELPFGDSGAIEPPEWTQSLLWPDFIAIYIEHRTLHADDVMAMMAATQSEPGEERSRLGMGGFYAGMALEIKIDAAHLIRRWSFPQSVAANFTAHEQQRIGEANAKRKAQRGDR</sequence>
<evidence type="ECO:0000313" key="2">
    <source>
        <dbReference type="Proteomes" id="UP000002209"/>
    </source>
</evidence>
<name>C1AAP5_GEMAT</name>
<accession>C1AAP5</accession>
<dbReference type="KEGG" id="gau:GAU_2259"/>
<protein>
    <submittedName>
        <fullName evidence="1">Uncharacterized protein</fullName>
    </submittedName>
</protein>
<evidence type="ECO:0000313" key="1">
    <source>
        <dbReference type="EMBL" id="BAH39301.1"/>
    </source>
</evidence>
<organism evidence="1 2">
    <name type="scientific">Gemmatimonas aurantiaca (strain DSM 14586 / JCM 11422 / NBRC 100505 / T-27)</name>
    <dbReference type="NCBI Taxonomy" id="379066"/>
    <lineage>
        <taxon>Bacteria</taxon>
        <taxon>Pseudomonadati</taxon>
        <taxon>Gemmatimonadota</taxon>
        <taxon>Gemmatimonadia</taxon>
        <taxon>Gemmatimonadales</taxon>
        <taxon>Gemmatimonadaceae</taxon>
        <taxon>Gemmatimonas</taxon>
    </lineage>
</organism>
<gene>
    <name evidence="1" type="ordered locus">GAU_2259</name>
</gene>
<keyword evidence="2" id="KW-1185">Reference proteome</keyword>
<dbReference type="AlphaFoldDB" id="C1AAP5"/>
<dbReference type="EMBL" id="AP009153">
    <property type="protein sequence ID" value="BAH39301.1"/>
    <property type="molecule type" value="Genomic_DNA"/>
</dbReference>
<dbReference type="STRING" id="379066.GAU_2259"/>
<dbReference type="Proteomes" id="UP000002209">
    <property type="component" value="Chromosome"/>
</dbReference>
<proteinExistence type="predicted"/>
<reference evidence="2" key="1">
    <citation type="submission" date="2006-03" db="EMBL/GenBank/DDBJ databases">
        <title>Complete genome sequence of Gemmatimonas aurantiaca T-27 that represents a novel phylum Gemmatimonadetes.</title>
        <authorList>
            <person name="Takasaki K."/>
            <person name="Ichikawa N."/>
            <person name="Miura H."/>
            <person name="Matsushita S."/>
            <person name="Watanabe Y."/>
            <person name="Oguchi A."/>
            <person name="Ankai A."/>
            <person name="Yashiro I."/>
            <person name="Takahashi M."/>
            <person name="Terui Y."/>
            <person name="Fukui S."/>
            <person name="Yokoyama H."/>
            <person name="Tanikawa S."/>
            <person name="Hanada S."/>
            <person name="Kamagata Y."/>
            <person name="Fujita N."/>
        </authorList>
    </citation>
    <scope>NUCLEOTIDE SEQUENCE [LARGE SCALE GENOMIC DNA]</scope>
    <source>
        <strain evidence="2">T-27 / DSM 14586 / JCM 11422 / NBRC 100505</strain>
    </source>
</reference>
<dbReference type="HOGENOM" id="CLU_965618_0_0_0"/>